<dbReference type="FunFam" id="1.10.238.10:FF:000585">
    <property type="entry name" value="Calcium-dependent protein kinase-a"/>
    <property type="match status" value="1"/>
</dbReference>
<keyword evidence="17" id="KW-1043">Host membrane</keyword>
<organism evidence="30 31">
    <name type="scientific">Paramecium tetraurelia</name>
    <dbReference type="NCBI Taxonomy" id="5888"/>
    <lineage>
        <taxon>Eukaryota</taxon>
        <taxon>Sar</taxon>
        <taxon>Alveolata</taxon>
        <taxon>Ciliophora</taxon>
        <taxon>Intramacronucleata</taxon>
        <taxon>Oligohymenophorea</taxon>
        <taxon>Peniculida</taxon>
        <taxon>Parameciidae</taxon>
        <taxon>Paramecium</taxon>
    </lineage>
</organism>
<dbReference type="InterPro" id="IPR018247">
    <property type="entry name" value="EF_Hand_1_Ca_BS"/>
</dbReference>
<dbReference type="SUPFAM" id="SSF47473">
    <property type="entry name" value="EF-hand"/>
    <property type="match status" value="1"/>
</dbReference>
<name>A0DMX8_PARTE</name>
<dbReference type="GO" id="GO:0005737">
    <property type="term" value="C:cytoplasm"/>
    <property type="evidence" value="ECO:0000318"/>
    <property type="project" value="GO_Central"/>
</dbReference>
<evidence type="ECO:0000256" key="13">
    <source>
        <dbReference type="ARBA" id="ARBA00022777"/>
    </source>
</evidence>
<keyword evidence="15" id="KW-0067">ATP-binding</keyword>
<dbReference type="InParanoid" id="A0DMX8"/>
<dbReference type="GO" id="GO:0035556">
    <property type="term" value="P:intracellular signal transduction"/>
    <property type="evidence" value="ECO:0000318"/>
    <property type="project" value="GO_Central"/>
</dbReference>
<evidence type="ECO:0000256" key="12">
    <source>
        <dbReference type="ARBA" id="ARBA00022741"/>
    </source>
</evidence>
<evidence type="ECO:0000256" key="17">
    <source>
        <dbReference type="ARBA" id="ARBA00022870"/>
    </source>
</evidence>
<evidence type="ECO:0000256" key="11">
    <source>
        <dbReference type="ARBA" id="ARBA00022737"/>
    </source>
</evidence>
<dbReference type="GO" id="GO:0005509">
    <property type="term" value="F:calcium ion binding"/>
    <property type="evidence" value="ECO:0007669"/>
    <property type="project" value="InterPro"/>
</dbReference>
<dbReference type="HOGENOM" id="CLU_000288_37_4_1"/>
<dbReference type="FunFam" id="1.10.510.10:FF:000398">
    <property type="entry name" value="Calcium-dependent protein kinase 1"/>
    <property type="match status" value="1"/>
</dbReference>
<dbReference type="SMART" id="SM00054">
    <property type="entry name" value="EFh"/>
    <property type="match status" value="4"/>
</dbReference>
<dbReference type="GO" id="GO:0020005">
    <property type="term" value="C:symbiont-containing vacuole membrane"/>
    <property type="evidence" value="ECO:0007669"/>
    <property type="project" value="UniProtKB-SubCell"/>
</dbReference>
<dbReference type="GO" id="GO:0005634">
    <property type="term" value="C:nucleus"/>
    <property type="evidence" value="ECO:0000318"/>
    <property type="project" value="GO_Central"/>
</dbReference>
<evidence type="ECO:0000313" key="30">
    <source>
        <dbReference type="EMBL" id="CAK84395.1"/>
    </source>
</evidence>
<evidence type="ECO:0000256" key="9">
    <source>
        <dbReference type="ARBA" id="ARBA00022679"/>
    </source>
</evidence>
<feature type="region of interest" description="Disordered" evidence="27">
    <location>
        <begin position="1"/>
        <end position="35"/>
    </location>
</feature>
<dbReference type="SMART" id="SM00220">
    <property type="entry name" value="S_TKc"/>
    <property type="match status" value="1"/>
</dbReference>
<dbReference type="Gene3D" id="3.30.200.20">
    <property type="entry name" value="Phosphorylase Kinase, domain 1"/>
    <property type="match status" value="1"/>
</dbReference>
<dbReference type="Gene3D" id="1.10.510.10">
    <property type="entry name" value="Transferase(Phosphotransferase) domain 1"/>
    <property type="match status" value="1"/>
</dbReference>
<dbReference type="Pfam" id="PF13202">
    <property type="entry name" value="EF-hand_5"/>
    <property type="match status" value="2"/>
</dbReference>
<evidence type="ECO:0000256" key="16">
    <source>
        <dbReference type="ARBA" id="ARBA00022846"/>
    </source>
</evidence>
<evidence type="ECO:0000256" key="1">
    <source>
        <dbReference type="ARBA" id="ARBA00001946"/>
    </source>
</evidence>
<dbReference type="Gene3D" id="1.10.238.10">
    <property type="entry name" value="EF-hand"/>
    <property type="match status" value="2"/>
</dbReference>
<keyword evidence="31" id="KW-1185">Reference proteome</keyword>
<dbReference type="eggNOG" id="KOG0032">
    <property type="taxonomic scope" value="Eukaryota"/>
</dbReference>
<dbReference type="InterPro" id="IPR011009">
    <property type="entry name" value="Kinase-like_dom_sf"/>
</dbReference>
<reference evidence="30 31" key="1">
    <citation type="journal article" date="2006" name="Nature">
        <title>Global trends of whole-genome duplications revealed by the ciliate Paramecium tetraurelia.</title>
        <authorList>
            <consortium name="Genoscope"/>
            <person name="Aury J.-M."/>
            <person name="Jaillon O."/>
            <person name="Duret L."/>
            <person name="Noel B."/>
            <person name="Jubin C."/>
            <person name="Porcel B.M."/>
            <person name="Segurens B."/>
            <person name="Daubin V."/>
            <person name="Anthouard V."/>
            <person name="Aiach N."/>
            <person name="Arnaiz O."/>
            <person name="Billaut A."/>
            <person name="Beisson J."/>
            <person name="Blanc I."/>
            <person name="Bouhouche K."/>
            <person name="Camara F."/>
            <person name="Duharcourt S."/>
            <person name="Guigo R."/>
            <person name="Gogendeau D."/>
            <person name="Katinka M."/>
            <person name="Keller A.-M."/>
            <person name="Kissmehl R."/>
            <person name="Klotz C."/>
            <person name="Koll F."/>
            <person name="Le Moue A."/>
            <person name="Lepere C."/>
            <person name="Malinsky S."/>
            <person name="Nowacki M."/>
            <person name="Nowak J.K."/>
            <person name="Plattner H."/>
            <person name="Poulain J."/>
            <person name="Ruiz F."/>
            <person name="Serrano V."/>
            <person name="Zagulski M."/>
            <person name="Dessen P."/>
            <person name="Betermier M."/>
            <person name="Weissenbach J."/>
            <person name="Scarpelli C."/>
            <person name="Schachter V."/>
            <person name="Sperling L."/>
            <person name="Meyer E."/>
            <person name="Cohen J."/>
            <person name="Wincker P."/>
        </authorList>
    </citation>
    <scope>NUCLEOTIDE SEQUENCE [LARGE SCALE GENOMIC DNA]</scope>
    <source>
        <strain evidence="30 31">Stock d4-2</strain>
    </source>
</reference>
<protein>
    <recommendedName>
        <fullName evidence="26">Calcium-dependent protein kinase 1</fullName>
        <ecNumber evidence="5">2.7.11.1</ecNumber>
    </recommendedName>
</protein>
<dbReference type="GO" id="GO:0009931">
    <property type="term" value="F:calcium-dependent protein serine/threonine kinase activity"/>
    <property type="evidence" value="ECO:0000318"/>
    <property type="project" value="GO_Central"/>
</dbReference>
<keyword evidence="18" id="KW-0969">Cilium</keyword>
<dbReference type="Pfam" id="PF13499">
    <property type="entry name" value="EF-hand_7"/>
    <property type="match status" value="1"/>
</dbReference>
<dbReference type="FunFam" id="1.10.238.10:FF:000299">
    <property type="entry name" value="Uncharacterized protein"/>
    <property type="match status" value="1"/>
</dbReference>
<evidence type="ECO:0000256" key="5">
    <source>
        <dbReference type="ARBA" id="ARBA00012513"/>
    </source>
</evidence>
<keyword evidence="9" id="KW-0808">Transferase</keyword>
<keyword evidence="8" id="KW-0723">Serine/threonine-protein kinase</keyword>
<evidence type="ECO:0000259" key="29">
    <source>
        <dbReference type="PROSITE" id="PS50222"/>
    </source>
</evidence>
<evidence type="ECO:0000256" key="14">
    <source>
        <dbReference type="ARBA" id="ARBA00022837"/>
    </source>
</evidence>
<keyword evidence="16" id="KW-0282">Flagellum</keyword>
<dbReference type="EC" id="2.7.11.1" evidence="5"/>
<evidence type="ECO:0000313" key="31">
    <source>
        <dbReference type="Proteomes" id="UP000000600"/>
    </source>
</evidence>
<dbReference type="PROSITE" id="PS00108">
    <property type="entry name" value="PROTEIN_KINASE_ST"/>
    <property type="match status" value="1"/>
</dbReference>
<gene>
    <name evidence="30" type="ORF">GSPATT00018600001</name>
</gene>
<feature type="compositionally biased region" description="Low complexity" evidence="27">
    <location>
        <begin position="7"/>
        <end position="21"/>
    </location>
</feature>
<proteinExistence type="inferred from homology"/>
<dbReference type="FunCoup" id="A0DMX8">
    <property type="interactions" value="37"/>
</dbReference>
<dbReference type="GO" id="GO:0005524">
    <property type="term" value="F:ATP binding"/>
    <property type="evidence" value="ECO:0007669"/>
    <property type="project" value="UniProtKB-KW"/>
</dbReference>
<feature type="compositionally biased region" description="Polar residues" evidence="27">
    <location>
        <begin position="25"/>
        <end position="35"/>
    </location>
</feature>
<evidence type="ECO:0000256" key="25">
    <source>
        <dbReference type="ARBA" id="ARBA00060437"/>
    </source>
</evidence>
<dbReference type="PROSITE" id="PS50011">
    <property type="entry name" value="PROTEIN_KINASE_DOM"/>
    <property type="match status" value="1"/>
</dbReference>
<dbReference type="PANTHER" id="PTHR24349">
    <property type="entry name" value="SERINE/THREONINE-PROTEIN KINASE"/>
    <property type="match status" value="1"/>
</dbReference>
<dbReference type="GO" id="GO:0005516">
    <property type="term" value="F:calmodulin binding"/>
    <property type="evidence" value="ECO:0000318"/>
    <property type="project" value="GO_Central"/>
</dbReference>
<dbReference type="FunFam" id="3.30.200.20:FF:001499">
    <property type="entry name" value="Uncharacterized protein"/>
    <property type="match status" value="1"/>
</dbReference>
<evidence type="ECO:0000256" key="4">
    <source>
        <dbReference type="ARBA" id="ARBA00004425"/>
    </source>
</evidence>
<dbReference type="GO" id="GO:0031514">
    <property type="term" value="C:motile cilium"/>
    <property type="evidence" value="ECO:0007669"/>
    <property type="project" value="UniProtKB-SubCell"/>
</dbReference>
<comment type="cofactor">
    <cofactor evidence="1">
        <name>Mg(2+)</name>
        <dbReference type="ChEBI" id="CHEBI:18420"/>
    </cofactor>
</comment>
<evidence type="ECO:0000256" key="2">
    <source>
        <dbReference type="ARBA" id="ARBA00004230"/>
    </source>
</evidence>
<keyword evidence="17" id="KW-0472">Membrane</keyword>
<feature type="domain" description="EF-hand" evidence="29">
    <location>
        <begin position="378"/>
        <end position="413"/>
    </location>
</feature>
<dbReference type="GO" id="GO:0020002">
    <property type="term" value="C:host cell plasma membrane"/>
    <property type="evidence" value="ECO:0007669"/>
    <property type="project" value="UniProtKB-SubCell"/>
</dbReference>
<dbReference type="InterPro" id="IPR011992">
    <property type="entry name" value="EF-hand-dom_pair"/>
</dbReference>
<keyword evidence="13" id="KW-0418">Kinase</keyword>
<dbReference type="InterPro" id="IPR002048">
    <property type="entry name" value="EF_hand_dom"/>
</dbReference>
<evidence type="ECO:0000256" key="19">
    <source>
        <dbReference type="ARBA" id="ARBA00023139"/>
    </source>
</evidence>
<dbReference type="Pfam" id="PF00069">
    <property type="entry name" value="Pkinase"/>
    <property type="match status" value="1"/>
</dbReference>
<evidence type="ECO:0000256" key="20">
    <source>
        <dbReference type="ARBA" id="ARBA00023273"/>
    </source>
</evidence>
<comment type="similarity">
    <text evidence="22">Belongs to the protein kinase superfamily. Ser/Thr protein kinase family. CDPK subfamily.</text>
</comment>
<keyword evidence="14" id="KW-0106">Calcium</keyword>
<evidence type="ECO:0000256" key="3">
    <source>
        <dbReference type="ARBA" id="ARBA00004342"/>
    </source>
</evidence>
<dbReference type="PROSITE" id="PS50222">
    <property type="entry name" value="EF_HAND_2"/>
    <property type="match status" value="4"/>
</dbReference>
<evidence type="ECO:0000259" key="28">
    <source>
        <dbReference type="PROSITE" id="PS50011"/>
    </source>
</evidence>
<dbReference type="GeneID" id="5037577"/>
<evidence type="ECO:0000256" key="23">
    <source>
        <dbReference type="ARBA" id="ARBA00047899"/>
    </source>
</evidence>
<evidence type="ECO:0000256" key="15">
    <source>
        <dbReference type="ARBA" id="ARBA00022840"/>
    </source>
</evidence>
<evidence type="ECO:0000256" key="21">
    <source>
        <dbReference type="ARBA" id="ARBA00023288"/>
    </source>
</evidence>
<evidence type="ECO:0000256" key="7">
    <source>
        <dbReference type="ARBA" id="ARBA00022511"/>
    </source>
</evidence>
<evidence type="ECO:0000256" key="8">
    <source>
        <dbReference type="ARBA" id="ARBA00022527"/>
    </source>
</evidence>
<evidence type="ECO:0000256" key="10">
    <source>
        <dbReference type="ARBA" id="ARBA00022707"/>
    </source>
</evidence>
<dbReference type="RefSeq" id="XP_001451792.1">
    <property type="nucleotide sequence ID" value="XM_001451755.1"/>
</dbReference>
<dbReference type="EMBL" id="CT868507">
    <property type="protein sequence ID" value="CAK84395.1"/>
    <property type="molecule type" value="Genomic_DNA"/>
</dbReference>
<evidence type="ECO:0000256" key="26">
    <source>
        <dbReference type="ARBA" id="ARBA00068067"/>
    </source>
</evidence>
<comment type="catalytic activity">
    <reaction evidence="24">
        <text>L-seryl-[protein] + ATP = O-phospho-L-seryl-[protein] + ADP + H(+)</text>
        <dbReference type="Rhea" id="RHEA:17989"/>
        <dbReference type="Rhea" id="RHEA-COMP:9863"/>
        <dbReference type="Rhea" id="RHEA-COMP:11604"/>
        <dbReference type="ChEBI" id="CHEBI:15378"/>
        <dbReference type="ChEBI" id="CHEBI:29999"/>
        <dbReference type="ChEBI" id="CHEBI:30616"/>
        <dbReference type="ChEBI" id="CHEBI:83421"/>
        <dbReference type="ChEBI" id="CHEBI:456216"/>
        <dbReference type="EC" id="2.7.11.1"/>
    </reaction>
</comment>
<dbReference type="GO" id="GO:0005886">
    <property type="term" value="C:plasma membrane"/>
    <property type="evidence" value="ECO:0007669"/>
    <property type="project" value="UniProtKB-SubCell"/>
</dbReference>
<keyword evidence="10" id="KW-0519">Myristate</keyword>
<comment type="catalytic activity">
    <reaction evidence="23">
        <text>L-threonyl-[protein] + ATP = O-phospho-L-threonyl-[protein] + ADP + H(+)</text>
        <dbReference type="Rhea" id="RHEA:46608"/>
        <dbReference type="Rhea" id="RHEA-COMP:11060"/>
        <dbReference type="Rhea" id="RHEA-COMP:11605"/>
        <dbReference type="ChEBI" id="CHEBI:15378"/>
        <dbReference type="ChEBI" id="CHEBI:30013"/>
        <dbReference type="ChEBI" id="CHEBI:30616"/>
        <dbReference type="ChEBI" id="CHEBI:61977"/>
        <dbReference type="ChEBI" id="CHEBI:456216"/>
        <dbReference type="EC" id="2.7.11.1"/>
    </reaction>
</comment>
<keyword evidence="11" id="KW-0677">Repeat</keyword>
<sequence>MGSCSGKRSNNNSATKNSNNKPETDNSSPQKLQPNDAQSCLGNLIITSEKLGRITKDYTLLNPPLGSGIQIIQSPLGAYGEVRKAIHKSTNLMKAVKIIHKSQTSKEEQERLMNEVKMLQKLDHPNIIKIFEFYQDDRFFYIVTELCTGGELFDKIRHEGSFSEKKAAEIMKQILSAINYCHDEKIVHRDLKPENLLYESEKENSMLKIIDFGTSKEFVPNQKLNQKLGTPYYIAPEVLKKKYDEKCDIWSCGVILYILLCGQNILSNLRYPPFDGKTEDKIMEKVSKGVYSFDTQEWEEVTKEAKEFIRKMLQLDPSKRYSAQQALNDPWIKKFSNPTEFDRPLMTKVLTNMRKFTEQQKLQEAVFKFIVNQLATKEEKAELLKIFQCLDTNQDGKLSKEELLAGYSKIMKPVEAAEEVNRIFQQVDKNNSGSIDYTEFVIATIDRQQLLSKQRLQVTFRMFDKDKSGSITIDELKEIFSGIPEEMWKQVVQEFDSNSDGQISLEEFFSMMKKID</sequence>
<dbReference type="OMA" id="ICDHKTP"/>
<dbReference type="InterPro" id="IPR050205">
    <property type="entry name" value="CDPK_Ser/Thr_kinases"/>
</dbReference>
<evidence type="ECO:0000256" key="18">
    <source>
        <dbReference type="ARBA" id="ARBA00023069"/>
    </source>
</evidence>
<keyword evidence="21" id="KW-0449">Lipoprotein</keyword>
<evidence type="ECO:0000256" key="27">
    <source>
        <dbReference type="SAM" id="MobiDB-lite"/>
    </source>
</evidence>
<comment type="subcellular location">
    <subcellularLocation>
        <location evidence="3">Cell membrane</location>
        <topology evidence="3">Lipid-anchor</topology>
        <orientation evidence="3">Cytoplasmic side</orientation>
    </subcellularLocation>
    <subcellularLocation>
        <location evidence="2">Cell projection</location>
        <location evidence="2">Cilium</location>
        <location evidence="2">Flagellum</location>
    </subcellularLocation>
    <subcellularLocation>
        <location evidence="4">Host cell membrane</location>
        <topology evidence="4">Lipid-anchor</topology>
    </subcellularLocation>
    <subcellularLocation>
        <location evidence="25">Parasitophorous vacuole membrane</location>
        <topology evidence="25">Lipid-anchor</topology>
    </subcellularLocation>
</comment>
<feature type="domain" description="EF-hand" evidence="29">
    <location>
        <begin position="451"/>
        <end position="486"/>
    </location>
</feature>
<keyword evidence="6" id="KW-1003">Cell membrane</keyword>
<keyword evidence="12" id="KW-0547">Nucleotide-binding</keyword>
<dbReference type="InterPro" id="IPR008271">
    <property type="entry name" value="Ser/Thr_kinase_AS"/>
</dbReference>
<evidence type="ECO:0000256" key="6">
    <source>
        <dbReference type="ARBA" id="ARBA00022475"/>
    </source>
</evidence>
<dbReference type="PROSITE" id="PS00018">
    <property type="entry name" value="EF_HAND_1"/>
    <property type="match status" value="4"/>
</dbReference>
<keyword evidence="19" id="KW-0564">Palmitate</keyword>
<dbReference type="AlphaFoldDB" id="A0DMX8"/>
<feature type="domain" description="Protein kinase" evidence="28">
    <location>
        <begin position="68"/>
        <end position="332"/>
    </location>
</feature>
<dbReference type="CDD" id="cd05117">
    <property type="entry name" value="STKc_CAMK"/>
    <property type="match status" value="1"/>
</dbReference>
<feature type="domain" description="EF-hand" evidence="29">
    <location>
        <begin position="415"/>
        <end position="450"/>
    </location>
</feature>
<dbReference type="OrthoDB" id="40902at2759"/>
<feature type="domain" description="EF-hand" evidence="29">
    <location>
        <begin position="488"/>
        <end position="516"/>
    </location>
</feature>
<dbReference type="KEGG" id="ptm:GSPATT00018600001"/>
<dbReference type="Proteomes" id="UP000000600">
    <property type="component" value="Unassembled WGS sequence"/>
</dbReference>
<keyword evidence="7" id="KW-1032">Host cell membrane</keyword>
<dbReference type="InterPro" id="IPR000719">
    <property type="entry name" value="Prot_kinase_dom"/>
</dbReference>
<dbReference type="PRINTS" id="PR00450">
    <property type="entry name" value="RECOVERIN"/>
</dbReference>
<evidence type="ECO:0000256" key="22">
    <source>
        <dbReference type="ARBA" id="ARBA00024334"/>
    </source>
</evidence>
<accession>A0DMX8</accession>
<dbReference type="GO" id="GO:0004683">
    <property type="term" value="F:calcium/calmodulin-dependent protein kinase activity"/>
    <property type="evidence" value="ECO:0000318"/>
    <property type="project" value="GO_Central"/>
</dbReference>
<keyword evidence="20" id="KW-0966">Cell projection</keyword>
<dbReference type="SUPFAM" id="SSF56112">
    <property type="entry name" value="Protein kinase-like (PK-like)"/>
    <property type="match status" value="1"/>
</dbReference>
<evidence type="ECO:0000256" key="24">
    <source>
        <dbReference type="ARBA" id="ARBA00048679"/>
    </source>
</evidence>